<protein>
    <submittedName>
        <fullName evidence="2">Uncharacterized protein</fullName>
    </submittedName>
</protein>
<keyword evidence="1" id="KW-0812">Transmembrane</keyword>
<reference evidence="3" key="1">
    <citation type="submission" date="2017-06" db="EMBL/GenBank/DDBJ databases">
        <authorList>
            <person name="Cremers G."/>
        </authorList>
    </citation>
    <scope>NUCLEOTIDE SEQUENCE [LARGE SCALE GENOMIC DNA]</scope>
</reference>
<evidence type="ECO:0000313" key="3">
    <source>
        <dbReference type="Proteomes" id="UP000218615"/>
    </source>
</evidence>
<proteinExistence type="predicted"/>
<dbReference type="Proteomes" id="UP000218615">
    <property type="component" value="Unassembled WGS sequence"/>
</dbReference>
<sequence length="57" mass="6412">MEGIRGVKGVGVFGYFRKIFLMSQLGIGTCPNMGHPYSLSSFFLLSYYLLNIGWICQ</sequence>
<organism evidence="2 3">
    <name type="scientific">Candidatus Methanoperedens nitratireducens</name>
    <dbReference type="NCBI Taxonomy" id="1392998"/>
    <lineage>
        <taxon>Archaea</taxon>
        <taxon>Methanobacteriati</taxon>
        <taxon>Methanobacteriota</taxon>
        <taxon>Stenosarchaea group</taxon>
        <taxon>Methanomicrobia</taxon>
        <taxon>Methanosarcinales</taxon>
        <taxon>ANME-2 cluster</taxon>
        <taxon>Candidatus Methanoperedentaceae</taxon>
        <taxon>Candidatus Methanoperedens</taxon>
    </lineage>
</organism>
<dbReference type="AlphaFoldDB" id="A0A284VLL5"/>
<keyword evidence="1" id="KW-1133">Transmembrane helix</keyword>
<evidence type="ECO:0000313" key="2">
    <source>
        <dbReference type="EMBL" id="SNQ60154.1"/>
    </source>
</evidence>
<gene>
    <name evidence="2" type="ORF">MNV_1650001</name>
</gene>
<feature type="transmembrane region" description="Helical" evidence="1">
    <location>
        <begin position="37"/>
        <end position="56"/>
    </location>
</feature>
<name>A0A284VLL5_9EURY</name>
<evidence type="ECO:0000256" key="1">
    <source>
        <dbReference type="SAM" id="Phobius"/>
    </source>
</evidence>
<keyword evidence="3" id="KW-1185">Reference proteome</keyword>
<keyword evidence="1" id="KW-0472">Membrane</keyword>
<dbReference type="EMBL" id="FZMP01000074">
    <property type="protein sequence ID" value="SNQ60154.1"/>
    <property type="molecule type" value="Genomic_DNA"/>
</dbReference>
<accession>A0A284VLL5</accession>